<dbReference type="GO" id="GO:0002098">
    <property type="term" value="P:tRNA wobble uridine modification"/>
    <property type="evidence" value="ECO:0007669"/>
    <property type="project" value="TreeGrafter"/>
</dbReference>
<name>A0A6N9HGK6_9BURK</name>
<feature type="domain" description="FAD dependent oxidoreductase" evidence="11">
    <location>
        <begin position="179"/>
        <end position="560"/>
    </location>
</feature>
<keyword evidence="5" id="KW-0949">S-adenosyl-L-methionine</keyword>
<keyword evidence="9" id="KW-0511">Multifunctional enzyme</keyword>
<keyword evidence="2 12" id="KW-0489">Methyltransferase</keyword>
<keyword evidence="6" id="KW-0819">tRNA processing</keyword>
<evidence type="ECO:0000256" key="4">
    <source>
        <dbReference type="ARBA" id="ARBA00022679"/>
    </source>
</evidence>
<proteinExistence type="predicted"/>
<evidence type="ECO:0000256" key="7">
    <source>
        <dbReference type="ARBA" id="ARBA00022827"/>
    </source>
</evidence>
<evidence type="ECO:0000313" key="13">
    <source>
        <dbReference type="Proteomes" id="UP000448575"/>
    </source>
</evidence>
<reference evidence="12 13" key="1">
    <citation type="submission" date="2019-12" db="EMBL/GenBank/DDBJ databases">
        <title>Novel species isolated from a subtropical stream in China.</title>
        <authorList>
            <person name="Lu H."/>
        </authorList>
    </citation>
    <scope>NUCLEOTIDE SEQUENCE [LARGE SCALE GENOMIC DNA]</scope>
    <source>
        <strain evidence="12 13">DS3</strain>
    </source>
</reference>
<dbReference type="AlphaFoldDB" id="A0A6N9HGK6"/>
<dbReference type="Pfam" id="PF01266">
    <property type="entry name" value="DAO"/>
    <property type="match status" value="1"/>
</dbReference>
<protein>
    <submittedName>
        <fullName evidence="12">FAD-dependent 5-carboxymethylaminomethyl-2-thiouridine(34) oxidoreductase MnmC</fullName>
        <ecNumber evidence="12">2.1.1.61</ecNumber>
    </submittedName>
</protein>
<keyword evidence="4 12" id="KW-0808">Transferase</keyword>
<dbReference type="Gene3D" id="3.30.9.10">
    <property type="entry name" value="D-Amino Acid Oxidase, subunit A, domain 2"/>
    <property type="match status" value="1"/>
</dbReference>
<evidence type="ECO:0000256" key="8">
    <source>
        <dbReference type="ARBA" id="ARBA00023002"/>
    </source>
</evidence>
<keyword evidence="13" id="KW-1185">Reference proteome</keyword>
<dbReference type="PANTHER" id="PTHR13847">
    <property type="entry name" value="SARCOSINE DEHYDROGENASE-RELATED"/>
    <property type="match status" value="1"/>
</dbReference>
<evidence type="ECO:0000256" key="3">
    <source>
        <dbReference type="ARBA" id="ARBA00022630"/>
    </source>
</evidence>
<dbReference type="GO" id="GO:0032259">
    <property type="term" value="P:methylation"/>
    <property type="evidence" value="ECO:0007669"/>
    <property type="project" value="UniProtKB-KW"/>
</dbReference>
<feature type="region of interest" description="Disordered" evidence="10">
    <location>
        <begin position="255"/>
        <end position="277"/>
    </location>
</feature>
<dbReference type="EC" id="2.1.1.61" evidence="12"/>
<keyword evidence="7" id="KW-0274">FAD</keyword>
<evidence type="ECO:0000256" key="1">
    <source>
        <dbReference type="ARBA" id="ARBA00022490"/>
    </source>
</evidence>
<feature type="compositionally biased region" description="Low complexity" evidence="10">
    <location>
        <begin position="261"/>
        <end position="277"/>
    </location>
</feature>
<evidence type="ECO:0000256" key="5">
    <source>
        <dbReference type="ARBA" id="ARBA00022691"/>
    </source>
</evidence>
<keyword evidence="3" id="KW-0285">Flavoprotein</keyword>
<dbReference type="SUPFAM" id="SSF51905">
    <property type="entry name" value="FAD/NAD(P)-binding domain"/>
    <property type="match status" value="1"/>
</dbReference>
<evidence type="ECO:0000256" key="2">
    <source>
        <dbReference type="ARBA" id="ARBA00022603"/>
    </source>
</evidence>
<dbReference type="Gene3D" id="3.40.50.150">
    <property type="entry name" value="Vaccinia Virus protein VP39"/>
    <property type="match status" value="1"/>
</dbReference>
<dbReference type="RefSeq" id="WP_161025716.1">
    <property type="nucleotide sequence ID" value="NZ_WWCJ01000007.1"/>
</dbReference>
<dbReference type="EMBL" id="WWCJ01000007">
    <property type="protein sequence ID" value="MYN02718.1"/>
    <property type="molecule type" value="Genomic_DNA"/>
</dbReference>
<evidence type="ECO:0000256" key="6">
    <source>
        <dbReference type="ARBA" id="ARBA00022694"/>
    </source>
</evidence>
<keyword evidence="8" id="KW-0560">Oxidoreductase</keyword>
<evidence type="ECO:0000313" key="12">
    <source>
        <dbReference type="EMBL" id="MYN02718.1"/>
    </source>
</evidence>
<dbReference type="InterPro" id="IPR036188">
    <property type="entry name" value="FAD/NAD-bd_sf"/>
</dbReference>
<dbReference type="Proteomes" id="UP000448575">
    <property type="component" value="Unassembled WGS sequence"/>
</dbReference>
<dbReference type="Gene3D" id="3.50.50.60">
    <property type="entry name" value="FAD/NAD(P)-binding domain"/>
    <property type="match status" value="1"/>
</dbReference>
<comment type="caution">
    <text evidence="12">The sequence shown here is derived from an EMBL/GenBank/DDBJ whole genome shotgun (WGS) entry which is preliminary data.</text>
</comment>
<dbReference type="InterPro" id="IPR006076">
    <property type="entry name" value="FAD-dep_OxRdtase"/>
</dbReference>
<evidence type="ECO:0000259" key="11">
    <source>
        <dbReference type="Pfam" id="PF01266"/>
    </source>
</evidence>
<sequence length="591" mass="62946">MAESRHVVLDTAFGSGEEFLATLARHAAASTPGDAGPLHYLALVPRIPAWAALTALADAVPALAQQWPLDVPGLHRLHLAQERVTLDLLAGPVEAWLPEIVARVDEFILPAPLDQIRALQRLAAPAATLRIHQPDETAVRNLRAAGFSAAGDASAGWQHFAYTSRKPQPPRAPAPERRAIVIGAGVAGSAACERLAARGWQVTLIERHSAPAQEASGNVAGIFMPLLSKDDNIPTRLARAAYLYAQRAWQHLGGIGPHAPGPDADANSGPAAAGAGRPAAIRGHQCGVLQLARDAEHAQVQQDVVDTWRYPEQYVRWLDAQQAGAMLGAPTPYGAWHFPRGGWATPATACRAMLHACGDKLQRVFHTEALRIERAAADDGGEWRVLDAGGQVLASAPTVILANGAGATALAQASELPLYTMRGQVTHLREGEFPSLNLVVCREAYMTPLVDGTICVGATYDKSEDRALWQSSQDENLQRAGEILGAAALQAAQRAPLRGRVGFRTMAPDRLPLVGALPDGGAGGRAERLRELARHPGLYTLLGYASRGIIWAPLAAEILACQLEDEPLPIEATLAAALDPGRFLLKQRRKL</sequence>
<gene>
    <name evidence="12" type="primary">mnmC</name>
    <name evidence="12" type="ORF">GTP41_11475</name>
</gene>
<dbReference type="NCBIfam" id="TIGR03197">
    <property type="entry name" value="MnmC_Cterm"/>
    <property type="match status" value="1"/>
</dbReference>
<evidence type="ECO:0000256" key="9">
    <source>
        <dbReference type="ARBA" id="ARBA00023268"/>
    </source>
</evidence>
<dbReference type="InterPro" id="IPR017610">
    <property type="entry name" value="tRNA_S-uridine_synth_MnmC_C"/>
</dbReference>
<dbReference type="InterPro" id="IPR029063">
    <property type="entry name" value="SAM-dependent_MTases_sf"/>
</dbReference>
<dbReference type="GO" id="GO:0016645">
    <property type="term" value="F:oxidoreductase activity, acting on the CH-NH group of donors"/>
    <property type="evidence" value="ECO:0007669"/>
    <property type="project" value="InterPro"/>
</dbReference>
<dbReference type="GO" id="GO:0005737">
    <property type="term" value="C:cytoplasm"/>
    <property type="evidence" value="ECO:0007669"/>
    <property type="project" value="TreeGrafter"/>
</dbReference>
<dbReference type="GO" id="GO:0004808">
    <property type="term" value="F:tRNA (5-methylaminomethyl-2-thiouridylate)(34)-methyltransferase activity"/>
    <property type="evidence" value="ECO:0007669"/>
    <property type="project" value="UniProtKB-EC"/>
</dbReference>
<keyword evidence="1" id="KW-0963">Cytoplasm</keyword>
<organism evidence="12 13">
    <name type="scientific">Pseudoduganella guangdongensis</name>
    <dbReference type="NCBI Taxonomy" id="2692179"/>
    <lineage>
        <taxon>Bacteria</taxon>
        <taxon>Pseudomonadati</taxon>
        <taxon>Pseudomonadota</taxon>
        <taxon>Betaproteobacteria</taxon>
        <taxon>Burkholderiales</taxon>
        <taxon>Oxalobacteraceae</taxon>
        <taxon>Telluria group</taxon>
        <taxon>Pseudoduganella</taxon>
    </lineage>
</organism>
<dbReference type="PANTHER" id="PTHR13847:SF283">
    <property type="entry name" value="TRNA 5-METHYLAMINOMETHYL-2-THIOURIDINE BIOSYNTHESIS BIFUNCTIONAL PROTEIN MNMC"/>
    <property type="match status" value="1"/>
</dbReference>
<evidence type="ECO:0000256" key="10">
    <source>
        <dbReference type="SAM" id="MobiDB-lite"/>
    </source>
</evidence>
<accession>A0A6N9HGK6</accession>